<evidence type="ECO:0000313" key="2">
    <source>
        <dbReference type="EMBL" id="KAJ1159863.1"/>
    </source>
</evidence>
<keyword evidence="3" id="KW-1185">Reference proteome</keyword>
<feature type="region of interest" description="Disordered" evidence="1">
    <location>
        <begin position="20"/>
        <end position="125"/>
    </location>
</feature>
<evidence type="ECO:0000256" key="1">
    <source>
        <dbReference type="SAM" id="MobiDB-lite"/>
    </source>
</evidence>
<dbReference type="EMBL" id="JANPWB010000008">
    <property type="protein sequence ID" value="KAJ1159863.1"/>
    <property type="molecule type" value="Genomic_DNA"/>
</dbReference>
<sequence>MQPPLCLTAPESRLSSCWLPAGIHPVAPGGDGPPPRRHHSPVQGKGANRPHRTTHRSAVGAIGRDGHHNTPTSRGHSLKTRRWPLYSGARPFPRPHLRAGHTPGQDPAAAYRPDGDPAATTIGWG</sequence>
<protein>
    <submittedName>
        <fullName evidence="2">Uncharacterized protein</fullName>
    </submittedName>
</protein>
<dbReference type="AlphaFoldDB" id="A0AAV7S6V1"/>
<name>A0AAV7S6V1_PLEWA</name>
<organism evidence="2 3">
    <name type="scientific">Pleurodeles waltl</name>
    <name type="common">Iberian ribbed newt</name>
    <dbReference type="NCBI Taxonomy" id="8319"/>
    <lineage>
        <taxon>Eukaryota</taxon>
        <taxon>Metazoa</taxon>
        <taxon>Chordata</taxon>
        <taxon>Craniata</taxon>
        <taxon>Vertebrata</taxon>
        <taxon>Euteleostomi</taxon>
        <taxon>Amphibia</taxon>
        <taxon>Batrachia</taxon>
        <taxon>Caudata</taxon>
        <taxon>Salamandroidea</taxon>
        <taxon>Salamandridae</taxon>
        <taxon>Pleurodelinae</taxon>
        <taxon>Pleurodeles</taxon>
    </lineage>
</organism>
<dbReference type="Proteomes" id="UP001066276">
    <property type="component" value="Chromosome 4_2"/>
</dbReference>
<evidence type="ECO:0000313" key="3">
    <source>
        <dbReference type="Proteomes" id="UP001066276"/>
    </source>
</evidence>
<comment type="caution">
    <text evidence="2">The sequence shown here is derived from an EMBL/GenBank/DDBJ whole genome shotgun (WGS) entry which is preliminary data.</text>
</comment>
<gene>
    <name evidence="2" type="ORF">NDU88_000367</name>
</gene>
<reference evidence="2" key="1">
    <citation type="journal article" date="2022" name="bioRxiv">
        <title>Sequencing and chromosome-scale assembly of the giantPleurodeles waltlgenome.</title>
        <authorList>
            <person name="Brown T."/>
            <person name="Elewa A."/>
            <person name="Iarovenko S."/>
            <person name="Subramanian E."/>
            <person name="Araus A.J."/>
            <person name="Petzold A."/>
            <person name="Susuki M."/>
            <person name="Suzuki K.-i.T."/>
            <person name="Hayashi T."/>
            <person name="Toyoda A."/>
            <person name="Oliveira C."/>
            <person name="Osipova E."/>
            <person name="Leigh N.D."/>
            <person name="Simon A."/>
            <person name="Yun M.H."/>
        </authorList>
    </citation>
    <scope>NUCLEOTIDE SEQUENCE</scope>
    <source>
        <strain evidence="2">20211129_DDA</strain>
        <tissue evidence="2">Liver</tissue>
    </source>
</reference>
<proteinExistence type="predicted"/>
<accession>A0AAV7S6V1</accession>